<proteinExistence type="predicted"/>
<reference evidence="2 3" key="1">
    <citation type="submission" date="2013-10" db="EMBL/GenBank/DDBJ databases">
        <authorList>
            <consortium name="International Citrus Genome Consortium"/>
            <person name="Jenkins J."/>
            <person name="Schmutz J."/>
            <person name="Prochnik S."/>
            <person name="Rokhsar D."/>
            <person name="Gmitter F."/>
            <person name="Ollitrault P."/>
            <person name="Machado M."/>
            <person name="Talon M."/>
            <person name="Wincker P."/>
            <person name="Jaillon O."/>
            <person name="Morgante M."/>
        </authorList>
    </citation>
    <scope>NUCLEOTIDE SEQUENCE</scope>
    <source>
        <strain evidence="3">cv. Clemenules</strain>
    </source>
</reference>
<evidence type="ECO:0000313" key="2">
    <source>
        <dbReference type="EMBL" id="ESR34191.1"/>
    </source>
</evidence>
<feature type="chain" id="PRO_5004727508" evidence="1">
    <location>
        <begin position="20"/>
        <end position="86"/>
    </location>
</feature>
<keyword evidence="1" id="KW-0732">Signal</keyword>
<sequence length="86" mass="10339">MVMGFFFLLFFFSKDFSYSLLTECLLAFVKRLYKYILELVSGLNQNLFHSFDYLSISSNSKQDFFQVNYETNGYIYYKYDYVIGTK</sequence>
<name>V4SB83_CITCL</name>
<evidence type="ECO:0000256" key="1">
    <source>
        <dbReference type="SAM" id="SignalP"/>
    </source>
</evidence>
<feature type="signal peptide" evidence="1">
    <location>
        <begin position="1"/>
        <end position="19"/>
    </location>
</feature>
<dbReference type="InParanoid" id="V4SB83"/>
<dbReference type="KEGG" id="cic:CICLE_v10006505mg"/>
<evidence type="ECO:0000313" key="3">
    <source>
        <dbReference type="Proteomes" id="UP000030687"/>
    </source>
</evidence>
<dbReference type="Gramene" id="ESR34191">
    <property type="protein sequence ID" value="ESR34191"/>
    <property type="gene ID" value="CICLE_v10006505mg"/>
</dbReference>
<keyword evidence="3" id="KW-1185">Reference proteome</keyword>
<protein>
    <submittedName>
        <fullName evidence="2">Uncharacterized protein</fullName>
    </submittedName>
</protein>
<organism evidence="2 3">
    <name type="scientific">Citrus clementina</name>
    <name type="common">Clementine</name>
    <name type="synonym">Citrus deliciosa x Citrus sinensis</name>
    <dbReference type="NCBI Taxonomy" id="85681"/>
    <lineage>
        <taxon>Eukaryota</taxon>
        <taxon>Viridiplantae</taxon>
        <taxon>Streptophyta</taxon>
        <taxon>Embryophyta</taxon>
        <taxon>Tracheophyta</taxon>
        <taxon>Spermatophyta</taxon>
        <taxon>Magnoliopsida</taxon>
        <taxon>eudicotyledons</taxon>
        <taxon>Gunneridae</taxon>
        <taxon>Pentapetalae</taxon>
        <taxon>rosids</taxon>
        <taxon>malvids</taxon>
        <taxon>Sapindales</taxon>
        <taxon>Rutaceae</taxon>
        <taxon>Aurantioideae</taxon>
        <taxon>Citrus</taxon>
    </lineage>
</organism>
<dbReference type="Proteomes" id="UP000030687">
    <property type="component" value="Unassembled WGS sequence"/>
</dbReference>
<accession>V4SB83</accession>
<dbReference type="AlphaFoldDB" id="V4SB83"/>
<dbReference type="EMBL" id="KI537036">
    <property type="protein sequence ID" value="ESR34191.1"/>
    <property type="molecule type" value="Genomic_DNA"/>
</dbReference>
<gene>
    <name evidence="2" type="ORF">CICLE_v10006505mg</name>
</gene>